<sequence>MSSWFGQQQQQGPDPLFLAKTEIEMYNDLFVKMSSTCFVKCRSNFKEPDLNIGEQSCIDRCASKYMEAQEKVGEVMKRVNEQAEQQQRAMQDMQR</sequence>
<evidence type="ECO:0000313" key="12">
    <source>
        <dbReference type="Proteomes" id="UP001165122"/>
    </source>
</evidence>
<evidence type="ECO:0000256" key="1">
    <source>
        <dbReference type="ARBA" id="ARBA00006720"/>
    </source>
</evidence>
<evidence type="ECO:0000256" key="9">
    <source>
        <dbReference type="RuleBase" id="RU367043"/>
    </source>
</evidence>
<dbReference type="InterPro" id="IPR004217">
    <property type="entry name" value="Tim10-like"/>
</dbReference>
<dbReference type="PANTHER" id="PTHR11038">
    <property type="entry name" value="MITOCHONDRIAL IMPORT INNER MEMBRANE TRANSLOCASE SUBUNIT TIM10"/>
    <property type="match status" value="1"/>
</dbReference>
<name>A0A9W7DNV4_9STRA</name>
<keyword evidence="8 9" id="KW-1015">Disulfide bond</keyword>
<dbReference type="Gene3D" id="1.10.287.810">
    <property type="entry name" value="Mitochondrial import inner membrane translocase subunit tim13 like domains"/>
    <property type="match status" value="1"/>
</dbReference>
<protein>
    <recommendedName>
        <fullName evidence="9">Mitochondrial import inner membrane translocase subunit</fullName>
    </recommendedName>
</protein>
<evidence type="ECO:0000256" key="3">
    <source>
        <dbReference type="ARBA" id="ARBA00022723"/>
    </source>
</evidence>
<proteinExistence type="inferred from homology"/>
<evidence type="ECO:0000313" key="11">
    <source>
        <dbReference type="EMBL" id="GMH50599.1"/>
    </source>
</evidence>
<keyword evidence="5 9" id="KW-0653">Protein transport</keyword>
<dbReference type="Proteomes" id="UP001165122">
    <property type="component" value="Unassembled WGS sequence"/>
</dbReference>
<evidence type="ECO:0000256" key="6">
    <source>
        <dbReference type="ARBA" id="ARBA00023010"/>
    </source>
</evidence>
<evidence type="ECO:0000256" key="5">
    <source>
        <dbReference type="ARBA" id="ARBA00022927"/>
    </source>
</evidence>
<keyword evidence="9" id="KW-0472">Membrane</keyword>
<comment type="caution">
    <text evidence="11">The sequence shown here is derived from an EMBL/GenBank/DDBJ whole genome shotgun (WGS) entry which is preliminary data.</text>
</comment>
<accession>A0A9W7DNV4</accession>
<keyword evidence="3" id="KW-0479">Metal-binding</keyword>
<dbReference type="GO" id="GO:0005743">
    <property type="term" value="C:mitochondrial inner membrane"/>
    <property type="evidence" value="ECO:0007669"/>
    <property type="project" value="UniProtKB-SubCell"/>
</dbReference>
<dbReference type="GO" id="GO:0015031">
    <property type="term" value="P:protein transport"/>
    <property type="evidence" value="ECO:0007669"/>
    <property type="project" value="UniProtKB-KW"/>
</dbReference>
<evidence type="ECO:0000259" key="10">
    <source>
        <dbReference type="Pfam" id="PF02953"/>
    </source>
</evidence>
<gene>
    <name evidence="11" type="ORF">TrLO_g14026</name>
</gene>
<evidence type="ECO:0000256" key="7">
    <source>
        <dbReference type="ARBA" id="ARBA00023128"/>
    </source>
</evidence>
<comment type="subcellular location">
    <subcellularLocation>
        <location evidence="9">Mitochondrion inner membrane</location>
        <topology evidence="9">Peripheral membrane protein</topology>
        <orientation evidence="9">Intermembrane side</orientation>
    </subcellularLocation>
</comment>
<comment type="similarity">
    <text evidence="1 9">Belongs to the small Tim family.</text>
</comment>
<comment type="domain">
    <text evidence="9">The twin CX3C motif contains 4 conserved Cys residues that form 2 disulfide bonds in the mitochondrial intermembrane space.</text>
</comment>
<comment type="function">
    <text evidence="9">Mitochondrial intermembrane chaperone that participates in the import and insertion of some multi-pass transmembrane proteins into the mitochondrial inner membrane. Also required for the transfer of beta-barrel precursors from the TOM complex to the sorting and assembly machinery (SAM complex) of the outer membrane. Acts as a chaperone-like protein that protects the hydrophobic precursors from aggregation and guide them through the mitochondrial intermembrane space.</text>
</comment>
<feature type="domain" description="Tim10-like" evidence="10">
    <location>
        <begin position="19"/>
        <end position="76"/>
    </location>
</feature>
<dbReference type="GO" id="GO:0046872">
    <property type="term" value="F:metal ion binding"/>
    <property type="evidence" value="ECO:0007669"/>
    <property type="project" value="UniProtKB-KW"/>
</dbReference>
<keyword evidence="4" id="KW-0862">Zinc</keyword>
<organism evidence="11 12">
    <name type="scientific">Triparma laevis f. longispina</name>
    <dbReference type="NCBI Taxonomy" id="1714387"/>
    <lineage>
        <taxon>Eukaryota</taxon>
        <taxon>Sar</taxon>
        <taxon>Stramenopiles</taxon>
        <taxon>Ochrophyta</taxon>
        <taxon>Bolidophyceae</taxon>
        <taxon>Parmales</taxon>
        <taxon>Triparmaceae</taxon>
        <taxon>Triparma</taxon>
    </lineage>
</organism>
<dbReference type="InterPro" id="IPR035427">
    <property type="entry name" value="Tim10-like_dom_sf"/>
</dbReference>
<dbReference type="EMBL" id="BRXW01000396">
    <property type="protein sequence ID" value="GMH50599.1"/>
    <property type="molecule type" value="Genomic_DNA"/>
</dbReference>
<keyword evidence="12" id="KW-1185">Reference proteome</keyword>
<keyword evidence="2 9" id="KW-0813">Transport</keyword>
<keyword evidence="9" id="KW-0999">Mitochondrion inner membrane</keyword>
<dbReference type="AlphaFoldDB" id="A0A9W7DNV4"/>
<dbReference type="PANTHER" id="PTHR11038:SF16">
    <property type="entry name" value="MITOCHONDRIAL IMPORT INNER MEMBRANE TRANSLOCASE SUBUNIT TIM10"/>
    <property type="match status" value="1"/>
</dbReference>
<keyword evidence="6 9" id="KW-0811">Translocation</keyword>
<dbReference type="Pfam" id="PF02953">
    <property type="entry name" value="zf-Tim10_DDP"/>
    <property type="match status" value="1"/>
</dbReference>
<dbReference type="OrthoDB" id="274922at2759"/>
<evidence type="ECO:0000256" key="2">
    <source>
        <dbReference type="ARBA" id="ARBA00022448"/>
    </source>
</evidence>
<reference evidence="12" key="1">
    <citation type="journal article" date="2023" name="Commun. Biol.">
        <title>Genome analysis of Parmales, the sister group of diatoms, reveals the evolutionary specialization of diatoms from phago-mixotrophs to photoautotrophs.</title>
        <authorList>
            <person name="Ban H."/>
            <person name="Sato S."/>
            <person name="Yoshikawa S."/>
            <person name="Yamada K."/>
            <person name="Nakamura Y."/>
            <person name="Ichinomiya M."/>
            <person name="Sato N."/>
            <person name="Blanc-Mathieu R."/>
            <person name="Endo H."/>
            <person name="Kuwata A."/>
            <person name="Ogata H."/>
        </authorList>
    </citation>
    <scope>NUCLEOTIDE SEQUENCE [LARGE SCALE GENOMIC DNA]</scope>
    <source>
        <strain evidence="12">NIES 3700</strain>
    </source>
</reference>
<comment type="subunit">
    <text evidence="9">Heterohexamer.</text>
</comment>
<evidence type="ECO:0000256" key="8">
    <source>
        <dbReference type="ARBA" id="ARBA00023157"/>
    </source>
</evidence>
<evidence type="ECO:0000256" key="4">
    <source>
        <dbReference type="ARBA" id="ARBA00022833"/>
    </source>
</evidence>
<dbReference type="SUPFAM" id="SSF144122">
    <property type="entry name" value="Tim10-like"/>
    <property type="match status" value="1"/>
</dbReference>
<keyword evidence="9" id="KW-0143">Chaperone</keyword>
<dbReference type="GO" id="GO:0045039">
    <property type="term" value="P:protein insertion into mitochondrial inner membrane"/>
    <property type="evidence" value="ECO:0007669"/>
    <property type="project" value="TreeGrafter"/>
</dbReference>
<keyword evidence="7 9" id="KW-0496">Mitochondrion</keyword>